<dbReference type="EMBL" id="CARXXK010000002">
    <property type="protein sequence ID" value="CAI6357764.1"/>
    <property type="molecule type" value="Genomic_DNA"/>
</dbReference>
<keyword evidence="2" id="KW-1185">Reference proteome</keyword>
<sequence>MFTNSSMKTPNLVNAIKEVVEAVQLTLLKVIAFKCDQASTNVAAINILKAETNAKYLRKSHKEKRNLGFELGGQEIVTLI</sequence>
<name>A0AAV0WP04_9HEMI</name>
<evidence type="ECO:0000313" key="1">
    <source>
        <dbReference type="EMBL" id="CAI6357764.1"/>
    </source>
</evidence>
<dbReference type="AlphaFoldDB" id="A0AAV0WP04"/>
<reference evidence="1 2" key="1">
    <citation type="submission" date="2023-01" db="EMBL/GenBank/DDBJ databases">
        <authorList>
            <person name="Whitehead M."/>
        </authorList>
    </citation>
    <scope>NUCLEOTIDE SEQUENCE [LARGE SCALE GENOMIC DNA]</scope>
</reference>
<comment type="caution">
    <text evidence="1">The sequence shown here is derived from an EMBL/GenBank/DDBJ whole genome shotgun (WGS) entry which is preliminary data.</text>
</comment>
<proteinExistence type="predicted"/>
<protein>
    <submittedName>
        <fullName evidence="1">Uncharacterized protein</fullName>
    </submittedName>
</protein>
<evidence type="ECO:0000313" key="2">
    <source>
        <dbReference type="Proteomes" id="UP001160148"/>
    </source>
</evidence>
<accession>A0AAV0WP04</accession>
<dbReference type="Proteomes" id="UP001160148">
    <property type="component" value="Unassembled WGS sequence"/>
</dbReference>
<gene>
    <name evidence="1" type="ORF">MEUPH1_LOCUS13356</name>
</gene>
<organism evidence="1 2">
    <name type="scientific">Macrosiphum euphorbiae</name>
    <name type="common">potato aphid</name>
    <dbReference type="NCBI Taxonomy" id="13131"/>
    <lineage>
        <taxon>Eukaryota</taxon>
        <taxon>Metazoa</taxon>
        <taxon>Ecdysozoa</taxon>
        <taxon>Arthropoda</taxon>
        <taxon>Hexapoda</taxon>
        <taxon>Insecta</taxon>
        <taxon>Pterygota</taxon>
        <taxon>Neoptera</taxon>
        <taxon>Paraneoptera</taxon>
        <taxon>Hemiptera</taxon>
        <taxon>Sternorrhyncha</taxon>
        <taxon>Aphidomorpha</taxon>
        <taxon>Aphidoidea</taxon>
        <taxon>Aphididae</taxon>
        <taxon>Macrosiphini</taxon>
        <taxon>Macrosiphum</taxon>
    </lineage>
</organism>